<dbReference type="AlphaFoldDB" id="A0A0C2GIM4"/>
<evidence type="ECO:0000313" key="2">
    <source>
        <dbReference type="EMBL" id="KIH58729.1"/>
    </source>
</evidence>
<evidence type="ECO:0000256" key="1">
    <source>
        <dbReference type="SAM" id="MobiDB-lite"/>
    </source>
</evidence>
<gene>
    <name evidence="2" type="ORF">ANCDUO_11058</name>
</gene>
<protein>
    <submittedName>
        <fullName evidence="2">Uncharacterized protein</fullName>
    </submittedName>
</protein>
<organism evidence="2 3">
    <name type="scientific">Ancylostoma duodenale</name>
    <dbReference type="NCBI Taxonomy" id="51022"/>
    <lineage>
        <taxon>Eukaryota</taxon>
        <taxon>Metazoa</taxon>
        <taxon>Ecdysozoa</taxon>
        <taxon>Nematoda</taxon>
        <taxon>Chromadorea</taxon>
        <taxon>Rhabditida</taxon>
        <taxon>Rhabditina</taxon>
        <taxon>Rhabditomorpha</taxon>
        <taxon>Strongyloidea</taxon>
        <taxon>Ancylostomatidae</taxon>
        <taxon>Ancylostomatinae</taxon>
        <taxon>Ancylostoma</taxon>
    </lineage>
</organism>
<feature type="compositionally biased region" description="Basic and acidic residues" evidence="1">
    <location>
        <begin position="26"/>
        <end position="36"/>
    </location>
</feature>
<feature type="non-terminal residue" evidence="2">
    <location>
        <position position="113"/>
    </location>
</feature>
<name>A0A0C2GIM4_9BILA</name>
<dbReference type="EMBL" id="KN732776">
    <property type="protein sequence ID" value="KIH58729.1"/>
    <property type="molecule type" value="Genomic_DNA"/>
</dbReference>
<reference evidence="2 3" key="1">
    <citation type="submission" date="2013-12" db="EMBL/GenBank/DDBJ databases">
        <title>Draft genome of the parsitic nematode Ancylostoma duodenale.</title>
        <authorList>
            <person name="Mitreva M."/>
        </authorList>
    </citation>
    <scope>NUCLEOTIDE SEQUENCE [LARGE SCALE GENOMIC DNA]</scope>
    <source>
        <strain evidence="2 3">Zhejiang</strain>
    </source>
</reference>
<dbReference type="OrthoDB" id="5876215at2759"/>
<feature type="compositionally biased region" description="Polar residues" evidence="1">
    <location>
        <begin position="14"/>
        <end position="24"/>
    </location>
</feature>
<accession>A0A0C2GIM4</accession>
<sequence>MSQQKERRARSRKQTGNPPKTSYGFQHDHVVSPDKAEELDYSSFSVKELTESIPALNENPVVAKMLLALVDKYPKESPSVHEEERARTIVISGIEELGSNSKVMERQAHVEDK</sequence>
<keyword evidence="3" id="KW-1185">Reference proteome</keyword>
<dbReference type="Proteomes" id="UP000054047">
    <property type="component" value="Unassembled WGS sequence"/>
</dbReference>
<feature type="region of interest" description="Disordered" evidence="1">
    <location>
        <begin position="1"/>
        <end position="36"/>
    </location>
</feature>
<evidence type="ECO:0000313" key="3">
    <source>
        <dbReference type="Proteomes" id="UP000054047"/>
    </source>
</evidence>
<proteinExistence type="predicted"/>